<dbReference type="OrthoDB" id="966206at2"/>
<gene>
    <name evidence="1" type="ORF">SAMN04488541_11222</name>
</gene>
<dbReference type="STRING" id="1003.SAMN04488541_11222"/>
<dbReference type="CDD" id="cd20745">
    <property type="entry name" value="FIX_RhsA_AHH_HNH-like"/>
    <property type="match status" value="1"/>
</dbReference>
<sequence length="269" mass="30185">MKSLDYVQTPAKEDKWLFNGKEKQTELELHHYDFSARSYDYQTGRTTTLDPHGDRYVSVSPYSFLNNNLLRYIDPTGMDGESILPQGTAYDQQKERDRKQMENLSRNYRTISYLWKSTPQNVTLQASNNGDGTLNFYAIEWLASPEAGNTNLMNDWHSKMGLWHVGTLKLSSYYNPIANAVRGGRDGYSSDSFHEGVSLFGFVPIVGDLADLLDAAVYAMEGNYRQAAISSVAAVPVIGSVIAIPLKTSSKLLNPSRTYTLYNKAGDLY</sequence>
<reference evidence="2" key="1">
    <citation type="submission" date="2016-10" db="EMBL/GenBank/DDBJ databases">
        <authorList>
            <person name="Varghese N."/>
            <person name="Submissions S."/>
        </authorList>
    </citation>
    <scope>NUCLEOTIDE SEQUENCE [LARGE SCALE GENOMIC DNA]</scope>
    <source>
        <strain>GEY</strain>
        <strain evidence="2">DSM 9560</strain>
    </source>
</reference>
<dbReference type="RefSeq" id="WP_091549665.1">
    <property type="nucleotide sequence ID" value="NZ_FONY01000122.1"/>
</dbReference>
<evidence type="ECO:0000313" key="1">
    <source>
        <dbReference type="EMBL" id="SFF65516.1"/>
    </source>
</evidence>
<dbReference type="Gene3D" id="2.180.10.10">
    <property type="entry name" value="RHS repeat-associated core"/>
    <property type="match status" value="1"/>
</dbReference>
<dbReference type="EMBL" id="FONY01000122">
    <property type="protein sequence ID" value="SFF65516.1"/>
    <property type="molecule type" value="Genomic_DNA"/>
</dbReference>
<proteinExistence type="predicted"/>
<dbReference type="InterPro" id="IPR022385">
    <property type="entry name" value="Rhs_assc_core"/>
</dbReference>
<accession>A0A1I2KKN6</accession>
<dbReference type="AlphaFoldDB" id="A0A1I2KKN6"/>
<dbReference type="NCBIfam" id="TIGR03696">
    <property type="entry name" value="Rhs_assc_core"/>
    <property type="match status" value="1"/>
</dbReference>
<keyword evidence="2" id="KW-1185">Reference proteome</keyword>
<evidence type="ECO:0000313" key="2">
    <source>
        <dbReference type="Proteomes" id="UP000199513"/>
    </source>
</evidence>
<name>A0A1I2KKN6_9BACT</name>
<organism evidence="1 2">
    <name type="scientific">Thermoflexibacter ruber</name>
    <dbReference type="NCBI Taxonomy" id="1003"/>
    <lineage>
        <taxon>Bacteria</taxon>
        <taxon>Pseudomonadati</taxon>
        <taxon>Bacteroidota</taxon>
        <taxon>Cytophagia</taxon>
        <taxon>Cytophagales</taxon>
        <taxon>Thermoflexibacteraceae</taxon>
        <taxon>Thermoflexibacter</taxon>
    </lineage>
</organism>
<dbReference type="Proteomes" id="UP000199513">
    <property type="component" value="Unassembled WGS sequence"/>
</dbReference>
<protein>
    <submittedName>
        <fullName evidence="1">RHS repeat-associated core domain-containing protein</fullName>
    </submittedName>
</protein>